<accession>A0A139HFU0</accession>
<dbReference type="InterPro" id="IPR036866">
    <property type="entry name" value="RibonucZ/Hydroxyglut_hydro"/>
</dbReference>
<dbReference type="Pfam" id="PF00753">
    <property type="entry name" value="Lactamase_B"/>
    <property type="match status" value="1"/>
</dbReference>
<dbReference type="PANTHER" id="PTHR42951:SF4">
    <property type="entry name" value="ACYL-COENZYME A THIOESTERASE MBLAC2"/>
    <property type="match status" value="1"/>
</dbReference>
<dbReference type="InterPro" id="IPR032345">
    <property type="entry name" value="PnbB"/>
</dbReference>
<proteinExistence type="predicted"/>
<dbReference type="EMBL" id="LFZN01000059">
    <property type="protein sequence ID" value="KXT01262.1"/>
    <property type="molecule type" value="Genomic_DNA"/>
</dbReference>
<evidence type="ECO:0000313" key="3">
    <source>
        <dbReference type="Proteomes" id="UP000070133"/>
    </source>
</evidence>
<organism evidence="2 3">
    <name type="scientific">Pseudocercospora eumusae</name>
    <dbReference type="NCBI Taxonomy" id="321146"/>
    <lineage>
        <taxon>Eukaryota</taxon>
        <taxon>Fungi</taxon>
        <taxon>Dikarya</taxon>
        <taxon>Ascomycota</taxon>
        <taxon>Pezizomycotina</taxon>
        <taxon>Dothideomycetes</taxon>
        <taxon>Dothideomycetidae</taxon>
        <taxon>Mycosphaerellales</taxon>
        <taxon>Mycosphaerellaceae</taxon>
        <taxon>Pseudocercospora</taxon>
    </lineage>
</organism>
<gene>
    <name evidence="2" type="ORF">AC578_3797</name>
</gene>
<dbReference type="CDD" id="cd06262">
    <property type="entry name" value="metallo-hydrolase-like_MBL-fold"/>
    <property type="match status" value="1"/>
</dbReference>
<dbReference type="Gene3D" id="3.60.15.10">
    <property type="entry name" value="Ribonuclease Z/Hydroxyacylglutathione hydrolase-like"/>
    <property type="match status" value="1"/>
</dbReference>
<feature type="domain" description="Metallo-beta-lactamase" evidence="1">
    <location>
        <begin position="11"/>
        <end position="253"/>
    </location>
</feature>
<protein>
    <recommendedName>
        <fullName evidence="1">Metallo-beta-lactamase domain-containing protein</fullName>
    </recommendedName>
</protein>
<dbReference type="InterPro" id="IPR050855">
    <property type="entry name" value="NDM-1-like"/>
</dbReference>
<keyword evidence="3" id="KW-1185">Reference proteome</keyword>
<evidence type="ECO:0000259" key="1">
    <source>
        <dbReference type="SMART" id="SM00849"/>
    </source>
</evidence>
<evidence type="ECO:0000313" key="2">
    <source>
        <dbReference type="EMBL" id="KXT01262.1"/>
    </source>
</evidence>
<dbReference type="PANTHER" id="PTHR42951">
    <property type="entry name" value="METALLO-BETA-LACTAMASE DOMAIN-CONTAINING"/>
    <property type="match status" value="1"/>
</dbReference>
<dbReference type="Pfam" id="PF16155">
    <property type="entry name" value="PnbB"/>
    <property type="match status" value="1"/>
</dbReference>
<dbReference type="AlphaFoldDB" id="A0A139HFU0"/>
<dbReference type="Proteomes" id="UP000070133">
    <property type="component" value="Unassembled WGS sequence"/>
</dbReference>
<name>A0A139HFU0_9PEZI</name>
<dbReference type="SUPFAM" id="SSF56281">
    <property type="entry name" value="Metallo-hydrolase/oxidoreductase"/>
    <property type="match status" value="1"/>
</dbReference>
<dbReference type="InterPro" id="IPR001279">
    <property type="entry name" value="Metallo-B-lactamas"/>
</dbReference>
<dbReference type="OrthoDB" id="3341310at2759"/>
<sequence length="533" mass="60356">MPMDVLNEDDQSSSFHVQKINGSTFCIREDDAFGEHPFIYAKVHTKAPVIVLSDTGCDEPRADLQHSRFTRLRRFLEECPLACNGDKPLNPEPDKRKYIIICSHCHYDHISGITQFLEGGETQIIASAAGRDFIESDLDTHGLFNFVDRAAPWYQVTKWVQAFEKLWWHIDASRKLDLGITFIHTPGHTPDSLAFYDHKEMHLYVGDSLYEEGKDNMAIIWPPQGSMIEWAFSMQKLQYFVKSENARALAKAKIDTEAESDDDLDVVEQRVKLAAGHQTHSADAEEILGRLEKLFVKALRNELPVTKKEFHLNEAYYTWREVGWGMHFSAPARLMDEARSFFRGTGMVEKGWSFSLSLPGHDGSPNGVELETHPTAQKLAARAKEFMSEIQNLTPGKDLESRLNREYGPGNAYYEDFCKYIKQGLDEGWISLPSASNLYMSLTAVYFDSQPEYSGQYHKHPYGEINCVVPIDEGFELEGLPEGFWQGAGWTSLGPGTHHYPRARGGRGVAFFFLPSGRIAYDARPGEPQPVSI</sequence>
<reference evidence="2 3" key="1">
    <citation type="submission" date="2015-07" db="EMBL/GenBank/DDBJ databases">
        <title>Comparative genomics of the Sigatoka disease complex on banana suggests a link between parallel evolutionary changes in Pseudocercospora fijiensis and Pseudocercospora eumusae and increased virulence on the banana host.</title>
        <authorList>
            <person name="Chang T.-C."/>
            <person name="Salvucci A."/>
            <person name="Crous P.W."/>
            <person name="Stergiopoulos I."/>
        </authorList>
    </citation>
    <scope>NUCLEOTIDE SEQUENCE [LARGE SCALE GENOMIC DNA]</scope>
    <source>
        <strain evidence="2 3">CBS 114824</strain>
    </source>
</reference>
<comment type="caution">
    <text evidence="2">The sequence shown here is derived from an EMBL/GenBank/DDBJ whole genome shotgun (WGS) entry which is preliminary data.</text>
</comment>
<dbReference type="STRING" id="321146.A0A139HFU0"/>
<dbReference type="SMART" id="SM00849">
    <property type="entry name" value="Lactamase_B"/>
    <property type="match status" value="1"/>
</dbReference>